<accession>A0A0A8YVK8</accession>
<reference evidence="2" key="2">
    <citation type="journal article" date="2015" name="Data Brief">
        <title>Shoot transcriptome of the giant reed, Arundo donax.</title>
        <authorList>
            <person name="Barrero R.A."/>
            <person name="Guerrero F.D."/>
            <person name="Moolhuijzen P."/>
            <person name="Goolsby J.A."/>
            <person name="Tidwell J."/>
            <person name="Bellgard S.E."/>
            <person name="Bellgard M.I."/>
        </authorList>
    </citation>
    <scope>NUCLEOTIDE SEQUENCE</scope>
    <source>
        <tissue evidence="2">Shoot tissue taken approximately 20 cm above the soil surface</tissue>
    </source>
</reference>
<name>A0A0A8YVK8_ARUDO</name>
<dbReference type="AlphaFoldDB" id="A0A0A8YVK8"/>
<dbReference type="EMBL" id="GBRH01266741">
    <property type="protein sequence ID" value="JAD31154.1"/>
    <property type="molecule type" value="Transcribed_RNA"/>
</dbReference>
<sequence>MRWTQRRPSVVACSNMMTSTSQV</sequence>
<proteinExistence type="predicted"/>
<evidence type="ECO:0000256" key="1">
    <source>
        <dbReference type="SAM" id="MobiDB-lite"/>
    </source>
</evidence>
<organism evidence="2">
    <name type="scientific">Arundo donax</name>
    <name type="common">Giant reed</name>
    <name type="synonym">Donax arundinaceus</name>
    <dbReference type="NCBI Taxonomy" id="35708"/>
    <lineage>
        <taxon>Eukaryota</taxon>
        <taxon>Viridiplantae</taxon>
        <taxon>Streptophyta</taxon>
        <taxon>Embryophyta</taxon>
        <taxon>Tracheophyta</taxon>
        <taxon>Spermatophyta</taxon>
        <taxon>Magnoliopsida</taxon>
        <taxon>Liliopsida</taxon>
        <taxon>Poales</taxon>
        <taxon>Poaceae</taxon>
        <taxon>PACMAD clade</taxon>
        <taxon>Arundinoideae</taxon>
        <taxon>Arundineae</taxon>
        <taxon>Arundo</taxon>
    </lineage>
</organism>
<evidence type="ECO:0000313" key="2">
    <source>
        <dbReference type="EMBL" id="JAD31154.1"/>
    </source>
</evidence>
<reference evidence="2" key="1">
    <citation type="submission" date="2014-09" db="EMBL/GenBank/DDBJ databases">
        <authorList>
            <person name="Magalhaes I.L.F."/>
            <person name="Oliveira U."/>
            <person name="Santos F.R."/>
            <person name="Vidigal T.H.D.A."/>
            <person name="Brescovit A.D."/>
            <person name="Santos A.J."/>
        </authorList>
    </citation>
    <scope>NUCLEOTIDE SEQUENCE</scope>
    <source>
        <tissue evidence="2">Shoot tissue taken approximately 20 cm above the soil surface</tissue>
    </source>
</reference>
<feature type="region of interest" description="Disordered" evidence="1">
    <location>
        <begin position="1"/>
        <end position="23"/>
    </location>
</feature>
<protein>
    <submittedName>
        <fullName evidence="2">Uncharacterized protein</fullName>
    </submittedName>
</protein>